<evidence type="ECO:0000256" key="1">
    <source>
        <dbReference type="SAM" id="SignalP"/>
    </source>
</evidence>
<gene>
    <name evidence="2" type="ORF">ILUMI_00371</name>
</gene>
<organism evidence="2 3">
    <name type="scientific">Ignelater luminosus</name>
    <name type="common">Cucubano</name>
    <name type="synonym">Pyrophorus luminosus</name>
    <dbReference type="NCBI Taxonomy" id="2038154"/>
    <lineage>
        <taxon>Eukaryota</taxon>
        <taxon>Metazoa</taxon>
        <taxon>Ecdysozoa</taxon>
        <taxon>Arthropoda</taxon>
        <taxon>Hexapoda</taxon>
        <taxon>Insecta</taxon>
        <taxon>Pterygota</taxon>
        <taxon>Neoptera</taxon>
        <taxon>Endopterygota</taxon>
        <taxon>Coleoptera</taxon>
        <taxon>Polyphaga</taxon>
        <taxon>Elateriformia</taxon>
        <taxon>Elateroidea</taxon>
        <taxon>Elateridae</taxon>
        <taxon>Agrypninae</taxon>
        <taxon>Pyrophorini</taxon>
        <taxon>Ignelater</taxon>
    </lineage>
</organism>
<protein>
    <submittedName>
        <fullName evidence="2">Uncharacterized protein</fullName>
    </submittedName>
</protein>
<feature type="chain" id="PRO_5035478598" evidence="1">
    <location>
        <begin position="18"/>
        <end position="281"/>
    </location>
</feature>
<accession>A0A8K0GQA6</accession>
<dbReference type="AlphaFoldDB" id="A0A8K0GQA6"/>
<keyword evidence="1" id="KW-0732">Signal</keyword>
<evidence type="ECO:0000313" key="3">
    <source>
        <dbReference type="Proteomes" id="UP000801492"/>
    </source>
</evidence>
<reference evidence="2" key="1">
    <citation type="submission" date="2019-08" db="EMBL/GenBank/DDBJ databases">
        <title>The genome of the North American firefly Photinus pyralis.</title>
        <authorList>
            <consortium name="Photinus pyralis genome working group"/>
            <person name="Fallon T.R."/>
            <person name="Sander Lower S.E."/>
            <person name="Weng J.-K."/>
        </authorList>
    </citation>
    <scope>NUCLEOTIDE SEQUENCE</scope>
    <source>
        <strain evidence="2">TRF0915ILg1</strain>
        <tissue evidence="2">Whole body</tissue>
    </source>
</reference>
<dbReference type="EMBL" id="VTPC01000431">
    <property type="protein sequence ID" value="KAF2905803.1"/>
    <property type="molecule type" value="Genomic_DNA"/>
</dbReference>
<comment type="caution">
    <text evidence="2">The sequence shown here is derived from an EMBL/GenBank/DDBJ whole genome shotgun (WGS) entry which is preliminary data.</text>
</comment>
<name>A0A8K0GQA6_IGNLU</name>
<feature type="signal peptide" evidence="1">
    <location>
        <begin position="1"/>
        <end position="17"/>
    </location>
</feature>
<keyword evidence="3" id="KW-1185">Reference proteome</keyword>
<dbReference type="Proteomes" id="UP000801492">
    <property type="component" value="Unassembled WGS sequence"/>
</dbReference>
<proteinExistence type="predicted"/>
<sequence length="281" mass="32569">MILKICVAVIFMQFAVCNRRNNCARASTSAIEARYDLLQALKTVLLNTDPKPTKEERMAAATFVLFLNSSKSDDYIEAFYRSDTSNDAKSLALFLNGILFNGDPDRDEWKAVQVLAKMIKTKVSLDKIKSMEQKQKDGKRKVSRVIRSAESTALLKYPKLFRGNTDDFYKKIYNNEYIYRNGFLLPLRLTVKELYKDLVLRNDLHDTKCSNFLTVPNIFLNCRLLNQQTGRVVKLFPIVQALRLFRRNPSKHLMYKDKETSAFSSHQANYKPYVTTILKYK</sequence>
<evidence type="ECO:0000313" key="2">
    <source>
        <dbReference type="EMBL" id="KAF2905803.1"/>
    </source>
</evidence>